<feature type="transmembrane region" description="Helical" evidence="1">
    <location>
        <begin position="105"/>
        <end position="125"/>
    </location>
</feature>
<reference evidence="3" key="1">
    <citation type="submission" date="2020-06" db="EMBL/GenBank/DDBJ databases">
        <title>REHAB project genomes.</title>
        <authorList>
            <person name="Shaw L.P."/>
        </authorList>
    </citation>
    <scope>NUCLEOTIDE SEQUENCE [LARGE SCALE GENOMIC DNA]</scope>
    <source>
        <strain evidence="3">RHBSTW-00938</strain>
        <plasmid evidence="3">prhbstw-00938_2</plasmid>
    </source>
</reference>
<geneLocation type="plasmid" evidence="3">
    <name>prhbstw-00938_2</name>
</geneLocation>
<sequence>MDNLRDIHRVISSQLASWRYFLLMALPPLFIAALCPVSWVRFSVGLALMLLGYYCWRMFLDEKLFALLSEGVDISDVDRGVALLWKKEGCEKREWESRIRGTGRLVRRAGVLLVMVWAMSLIVMWCDKL</sequence>
<dbReference type="EMBL" id="CP055905">
    <property type="protein sequence ID" value="QMR43033.1"/>
    <property type="molecule type" value="Genomic_DNA"/>
</dbReference>
<evidence type="ECO:0000313" key="2">
    <source>
        <dbReference type="EMBL" id="QMR43033.1"/>
    </source>
</evidence>
<protein>
    <submittedName>
        <fullName evidence="2">Uncharacterized protein</fullName>
    </submittedName>
</protein>
<feature type="transmembrane region" description="Helical" evidence="1">
    <location>
        <begin position="20"/>
        <end position="53"/>
    </location>
</feature>
<keyword evidence="1" id="KW-1133">Transmembrane helix</keyword>
<dbReference type="AlphaFoldDB" id="A0AAP9U805"/>
<proteinExistence type="predicted"/>
<keyword evidence="1" id="KW-0472">Membrane</keyword>
<evidence type="ECO:0000313" key="3">
    <source>
        <dbReference type="Proteomes" id="UP000514462"/>
    </source>
</evidence>
<name>A0AAP9U805_KLEAE</name>
<organism evidence="2 3">
    <name type="scientific">Klebsiella aerogenes</name>
    <name type="common">Enterobacter aerogenes</name>
    <dbReference type="NCBI Taxonomy" id="548"/>
    <lineage>
        <taxon>Bacteria</taxon>
        <taxon>Pseudomonadati</taxon>
        <taxon>Pseudomonadota</taxon>
        <taxon>Gammaproteobacteria</taxon>
        <taxon>Enterobacterales</taxon>
        <taxon>Enterobacteriaceae</taxon>
        <taxon>Klebsiella/Raoultella group</taxon>
        <taxon>Klebsiella</taxon>
    </lineage>
</organism>
<dbReference type="Proteomes" id="UP000514462">
    <property type="component" value="Plasmid pRHBSTW-00938_2"/>
</dbReference>
<keyword evidence="2" id="KW-0614">Plasmid</keyword>
<dbReference type="RefSeq" id="WP_182015413.1">
    <property type="nucleotide sequence ID" value="NZ_CP055905.1"/>
</dbReference>
<evidence type="ECO:0000256" key="1">
    <source>
        <dbReference type="SAM" id="Phobius"/>
    </source>
</evidence>
<accession>A0AAP9U805</accession>
<keyword evidence="1" id="KW-0812">Transmembrane</keyword>
<gene>
    <name evidence="2" type="ORF">HV331_26475</name>
</gene>